<keyword evidence="3" id="KW-0479">Metal-binding</keyword>
<dbReference type="PANTHER" id="PTHR14196:SF12">
    <property type="entry name" value="ZINC FINGER PROTEIN 208-LIKE"/>
    <property type="match status" value="1"/>
</dbReference>
<dbReference type="PANTHER" id="PTHR14196">
    <property type="entry name" value="ODD-SKIPPED - RELATED"/>
    <property type="match status" value="1"/>
</dbReference>
<dbReference type="Proteomes" id="UP000250572">
    <property type="component" value="Unassembled WGS sequence"/>
</dbReference>
<feature type="domain" description="C2H2-type" evidence="13">
    <location>
        <begin position="893"/>
        <end position="920"/>
    </location>
</feature>
<dbReference type="Pfam" id="PF00096">
    <property type="entry name" value="zf-C2H2"/>
    <property type="match status" value="17"/>
</dbReference>
<feature type="domain" description="C2H2-type" evidence="13">
    <location>
        <begin position="1005"/>
        <end position="1032"/>
    </location>
</feature>
<dbReference type="FunFam" id="3.30.160.60:FF:003287">
    <property type="entry name" value="Zgc:113343"/>
    <property type="match status" value="1"/>
</dbReference>
<evidence type="ECO:0000256" key="9">
    <source>
        <dbReference type="ARBA" id="ARBA00023163"/>
    </source>
</evidence>
<feature type="domain" description="C2H2-type" evidence="13">
    <location>
        <begin position="404"/>
        <end position="431"/>
    </location>
</feature>
<dbReference type="SUPFAM" id="SSF57667">
    <property type="entry name" value="beta-beta-alpha zinc fingers"/>
    <property type="match status" value="11"/>
</dbReference>
<dbReference type="GO" id="GO:0008270">
    <property type="term" value="F:zinc ion binding"/>
    <property type="evidence" value="ECO:0007669"/>
    <property type="project" value="UniProtKB-KW"/>
</dbReference>
<organism evidence="14 15">
    <name type="scientific">Gambusia affinis</name>
    <name type="common">Western mosquitofish</name>
    <name type="synonym">Heterandria affinis</name>
    <dbReference type="NCBI Taxonomy" id="33528"/>
    <lineage>
        <taxon>Eukaryota</taxon>
        <taxon>Metazoa</taxon>
        <taxon>Chordata</taxon>
        <taxon>Craniata</taxon>
        <taxon>Vertebrata</taxon>
        <taxon>Euteleostomi</taxon>
        <taxon>Actinopterygii</taxon>
        <taxon>Neopterygii</taxon>
        <taxon>Teleostei</taxon>
        <taxon>Neoteleostei</taxon>
        <taxon>Acanthomorphata</taxon>
        <taxon>Ovalentaria</taxon>
        <taxon>Atherinomorphae</taxon>
        <taxon>Cyprinodontiformes</taxon>
        <taxon>Poeciliidae</taxon>
        <taxon>Poeciliinae</taxon>
        <taxon>Gambusia</taxon>
    </lineage>
</organism>
<reference evidence="14 15" key="1">
    <citation type="journal article" date="2018" name="G3 (Bethesda)">
        <title>A High-Quality Reference Genome for the Invasive Mosquitofish Gambusia affinis Using a Chicago Library.</title>
        <authorList>
            <person name="Hoffberg S.L."/>
            <person name="Troendle N.J."/>
            <person name="Glenn T.C."/>
            <person name="Mahmud O."/>
            <person name="Louha S."/>
            <person name="Chalopin D."/>
            <person name="Bennetzen J.L."/>
            <person name="Mauricio R."/>
        </authorList>
    </citation>
    <scope>NUCLEOTIDE SEQUENCE [LARGE SCALE GENOMIC DNA]</scope>
    <source>
        <strain evidence="14">NE01/NJP1002.9</strain>
        <tissue evidence="14">Muscle</tissue>
    </source>
</reference>
<feature type="domain" description="C2H2-type" evidence="13">
    <location>
        <begin position="516"/>
        <end position="543"/>
    </location>
</feature>
<dbReference type="FunFam" id="3.30.160.60:FF:000446">
    <property type="entry name" value="Zinc finger protein"/>
    <property type="match status" value="2"/>
</dbReference>
<keyword evidence="4" id="KW-0677">Repeat</keyword>
<proteinExistence type="inferred from homology"/>
<evidence type="ECO:0000256" key="4">
    <source>
        <dbReference type="ARBA" id="ARBA00022737"/>
    </source>
</evidence>
<keyword evidence="9" id="KW-0804">Transcription</keyword>
<feature type="compositionally biased region" description="Basic and acidic residues" evidence="12">
    <location>
        <begin position="819"/>
        <end position="829"/>
    </location>
</feature>
<gene>
    <name evidence="14" type="ORF">CCH79_00009566</name>
</gene>
<dbReference type="FunFam" id="3.30.160.60:FF:001450">
    <property type="entry name" value="zinc finger protein 774"/>
    <property type="match status" value="1"/>
</dbReference>
<dbReference type="FunFam" id="3.30.160.60:FF:000624">
    <property type="entry name" value="zinc finger protein 697"/>
    <property type="match status" value="1"/>
</dbReference>
<name>A0A315VDP2_GAMAF</name>
<dbReference type="Gene3D" id="3.30.160.60">
    <property type="entry name" value="Classic Zinc Finger"/>
    <property type="match status" value="18"/>
</dbReference>
<sequence length="1129" mass="127849">MELYRHPVTSSLPEGFPTGQAREWLLACVNPHVTSQIVAVVKRRVTDLAGKGLPLCVSSHVKVEGRTLERLPVFVSPQHRFWFLFNLLSSLPHLLQLRYIVDDVLMDRKQKQFCKRIHEVLHSYRTILVPRGVTMTVSVSSFTASCSSSSLTITDSRSSFIMSSPAGVTVKESVSTFITSSSSSGETQSSTCSSLTGRGSDFAPVYQQQQPEEDLLAAELTEKLTVSFKDKWNKRRRFIENIGHLFKSFSDEQTRQESVFHSIMSVITWEVVGDHFLINQSSNSILDCNEGNAVEKQEESEAQLIKEEEIEVCIIQEEERVDVKKETDACILTSTCEETFHGEPELQQMLGKKEEPEQIDKEPAEGSAFQEGDQPGVKQETDTVMVTPSCEPEPNSDIVQDRNFSCEVCGKSFTKSNYLTDHIRTHSGEKPFSCLTCGKGFTQKTNLIVHMRTHTGEKPHSCQLCGKSFRASGHLASHMRTHTGEKPFSCLVCGKGFTQQSNLTVHMRTHSGEKPYSCDVCGKAYSDKTYLNDHIRSHTGEKPYSCKVCGKSFSNRSPLTNHMRTHTGEKPYHCKTCGKAFSDCSNLAKHMRTHTGEKPYYCNVCGKASSDSSSMAKHMRTHTKPAMTWLFMSELTQGTICVLLKCVPNNIMSGNIWVVPGDQFLIQPVSNSTHDHNLPNDLEMEKKHEEPDLLQITEMKEEPEYQRIKKEHVEFDNFNNMKSEVKQEADTFTVCASQSKPEQIKEELEELETVQVKQEEEELYSDQDEDQLLGNQETIREILIYHKKDHSKPDQVHSSHSPDAEDQTQGRRSLSPTSKGEEELSTEKEHEGIQKVPFCKICGKRFIQQRYLADHMIVHTGAKPFQCGTCGKGFTRKTTLNFHMRIHTGEKPYTCEVCSKSFSYSSGLVRHTRIHTGERPFLCQTCGKSFADGGSLSTHIKVHQVEKPFLCRSCDKSFRNSRDLVRHSRLHTGEKPFSCGFCKKSYPSRGSLKTHSNVHMHHRPFVCELCAKTFTNRTNLVRHRRTHTGEKPFSCTACGKFFSDKSTLIRHVRSHTGEKPFSCNFCEVSFTDNSQLTRHLRTHTGEKPFSCVTCGKKFSKPYGLTMHIRTHTGEKPYSCQQCGLQQHHV</sequence>
<dbReference type="FunFam" id="3.30.160.60:FF:002343">
    <property type="entry name" value="Zinc finger protein 33A"/>
    <property type="match status" value="5"/>
</dbReference>
<dbReference type="FunFam" id="3.30.160.60:FF:000478">
    <property type="entry name" value="Zinc finger protein 133"/>
    <property type="match status" value="2"/>
</dbReference>
<feature type="domain" description="C2H2-type" evidence="13">
    <location>
        <begin position="544"/>
        <end position="571"/>
    </location>
</feature>
<dbReference type="AlphaFoldDB" id="A0A315VDP2"/>
<keyword evidence="6" id="KW-0862">Zinc</keyword>
<keyword evidence="15" id="KW-1185">Reference proteome</keyword>
<dbReference type="GO" id="GO:0000977">
    <property type="term" value="F:RNA polymerase II transcription regulatory region sequence-specific DNA binding"/>
    <property type="evidence" value="ECO:0007669"/>
    <property type="project" value="TreeGrafter"/>
</dbReference>
<evidence type="ECO:0000313" key="15">
    <source>
        <dbReference type="Proteomes" id="UP000250572"/>
    </source>
</evidence>
<evidence type="ECO:0000256" key="8">
    <source>
        <dbReference type="ARBA" id="ARBA00023125"/>
    </source>
</evidence>
<dbReference type="InterPro" id="IPR013087">
    <property type="entry name" value="Znf_C2H2_type"/>
</dbReference>
<feature type="domain" description="C2H2-type" evidence="13">
    <location>
        <begin position="977"/>
        <end position="1004"/>
    </location>
</feature>
<dbReference type="PROSITE" id="PS00028">
    <property type="entry name" value="ZINC_FINGER_C2H2_1"/>
    <property type="match status" value="17"/>
</dbReference>
<dbReference type="GO" id="GO:0000122">
    <property type="term" value="P:negative regulation of transcription by RNA polymerase II"/>
    <property type="evidence" value="ECO:0007669"/>
    <property type="project" value="UniProtKB-ARBA"/>
</dbReference>
<dbReference type="SMART" id="SM00355">
    <property type="entry name" value="ZnF_C2H2"/>
    <property type="match status" value="18"/>
</dbReference>
<feature type="domain" description="C2H2-type" evidence="13">
    <location>
        <begin position="1089"/>
        <end position="1116"/>
    </location>
</feature>
<evidence type="ECO:0000256" key="11">
    <source>
        <dbReference type="PROSITE-ProRule" id="PRU00042"/>
    </source>
</evidence>
<comment type="caution">
    <text evidence="14">The sequence shown here is derived from an EMBL/GenBank/DDBJ whole genome shotgun (WGS) entry which is preliminary data.</text>
</comment>
<keyword evidence="7" id="KW-0805">Transcription regulation</keyword>
<evidence type="ECO:0000256" key="12">
    <source>
        <dbReference type="SAM" id="MobiDB-lite"/>
    </source>
</evidence>
<keyword evidence="8" id="KW-0238">DNA-binding</keyword>
<dbReference type="FunFam" id="3.30.160.60:FF:001506">
    <property type="entry name" value="Zinc finger protein"/>
    <property type="match status" value="1"/>
</dbReference>
<feature type="domain" description="C2H2-type" evidence="13">
    <location>
        <begin position="1061"/>
        <end position="1088"/>
    </location>
</feature>
<feature type="domain" description="C2H2-type" evidence="13">
    <location>
        <begin position="600"/>
        <end position="627"/>
    </location>
</feature>
<comment type="subcellular location">
    <subcellularLocation>
        <location evidence="1">Nucleus</location>
    </subcellularLocation>
</comment>
<dbReference type="PROSITE" id="PS50157">
    <property type="entry name" value="ZINC_FINGER_C2H2_2"/>
    <property type="match status" value="18"/>
</dbReference>
<protein>
    <recommendedName>
        <fullName evidence="13">C2H2-type domain-containing protein</fullName>
    </recommendedName>
</protein>
<feature type="domain" description="C2H2-type" evidence="13">
    <location>
        <begin position="432"/>
        <end position="459"/>
    </location>
</feature>
<feature type="domain" description="C2H2-type" evidence="13">
    <location>
        <begin position="460"/>
        <end position="487"/>
    </location>
</feature>
<evidence type="ECO:0000256" key="1">
    <source>
        <dbReference type="ARBA" id="ARBA00004123"/>
    </source>
</evidence>
<dbReference type="FunFam" id="3.30.160.60:FF:001370">
    <property type="entry name" value="Zinc finger protein"/>
    <property type="match status" value="1"/>
</dbReference>
<evidence type="ECO:0000256" key="3">
    <source>
        <dbReference type="ARBA" id="ARBA00022723"/>
    </source>
</evidence>
<evidence type="ECO:0000256" key="6">
    <source>
        <dbReference type="ARBA" id="ARBA00022833"/>
    </source>
</evidence>
<dbReference type="FunFam" id="3.30.160.60:FF:000912">
    <property type="entry name" value="Zinc finger protein 660"/>
    <property type="match status" value="2"/>
</dbReference>
<dbReference type="GO" id="GO:0045595">
    <property type="term" value="P:regulation of cell differentiation"/>
    <property type="evidence" value="ECO:0007669"/>
    <property type="project" value="UniProtKB-ARBA"/>
</dbReference>
<dbReference type="STRING" id="33528.ENSGAFP00000017630"/>
<accession>A0A315VDP2</accession>
<evidence type="ECO:0000256" key="2">
    <source>
        <dbReference type="ARBA" id="ARBA00006991"/>
    </source>
</evidence>
<feature type="domain" description="C2H2-type" evidence="13">
    <location>
        <begin position="921"/>
        <end position="948"/>
    </location>
</feature>
<dbReference type="GO" id="GO:0000981">
    <property type="term" value="F:DNA-binding transcription factor activity, RNA polymerase II-specific"/>
    <property type="evidence" value="ECO:0007669"/>
    <property type="project" value="TreeGrafter"/>
</dbReference>
<dbReference type="FunFam" id="3.30.160.60:FF:000275">
    <property type="entry name" value="zinc finger protein 90 homolog"/>
    <property type="match status" value="1"/>
</dbReference>
<dbReference type="EMBL" id="NHOQ01001911">
    <property type="protein sequence ID" value="PWA21074.1"/>
    <property type="molecule type" value="Genomic_DNA"/>
</dbReference>
<dbReference type="InterPro" id="IPR050717">
    <property type="entry name" value="C2H2-ZF_Transcription_Reg"/>
</dbReference>
<keyword evidence="10" id="KW-0539">Nucleus</keyword>
<dbReference type="InterPro" id="IPR036236">
    <property type="entry name" value="Znf_C2H2_sf"/>
</dbReference>
<feature type="domain" description="C2H2-type" evidence="13">
    <location>
        <begin position="1033"/>
        <end position="1060"/>
    </location>
</feature>
<feature type="region of interest" description="Disordered" evidence="12">
    <location>
        <begin position="790"/>
        <end position="829"/>
    </location>
</feature>
<feature type="domain" description="C2H2-type" evidence="13">
    <location>
        <begin position="949"/>
        <end position="976"/>
    </location>
</feature>
<evidence type="ECO:0000256" key="7">
    <source>
        <dbReference type="ARBA" id="ARBA00023015"/>
    </source>
</evidence>
<evidence type="ECO:0000259" key="13">
    <source>
        <dbReference type="PROSITE" id="PS50157"/>
    </source>
</evidence>
<feature type="compositionally biased region" description="Basic and acidic residues" evidence="12">
    <location>
        <begin position="790"/>
        <end position="803"/>
    </location>
</feature>
<evidence type="ECO:0000256" key="10">
    <source>
        <dbReference type="ARBA" id="ARBA00023242"/>
    </source>
</evidence>
<feature type="domain" description="C2H2-type" evidence="13">
    <location>
        <begin position="572"/>
        <end position="599"/>
    </location>
</feature>
<feature type="region of interest" description="Disordered" evidence="12">
    <location>
        <begin position="352"/>
        <end position="377"/>
    </location>
</feature>
<feature type="domain" description="C2H2-type" evidence="13">
    <location>
        <begin position="865"/>
        <end position="892"/>
    </location>
</feature>
<evidence type="ECO:0000256" key="5">
    <source>
        <dbReference type="ARBA" id="ARBA00022771"/>
    </source>
</evidence>
<dbReference type="FunFam" id="3.30.160.60:FF:001016">
    <property type="entry name" value="zinc finger protein 850-like"/>
    <property type="match status" value="1"/>
</dbReference>
<feature type="compositionally biased region" description="Basic and acidic residues" evidence="12">
    <location>
        <begin position="352"/>
        <end position="364"/>
    </location>
</feature>
<keyword evidence="5 11" id="KW-0863">Zinc-finger</keyword>
<dbReference type="GO" id="GO:0005634">
    <property type="term" value="C:nucleus"/>
    <property type="evidence" value="ECO:0007669"/>
    <property type="project" value="UniProtKB-SubCell"/>
</dbReference>
<feature type="domain" description="C2H2-type" evidence="13">
    <location>
        <begin position="837"/>
        <end position="864"/>
    </location>
</feature>
<feature type="domain" description="C2H2-type" evidence="13">
    <location>
        <begin position="488"/>
        <end position="515"/>
    </location>
</feature>
<comment type="similarity">
    <text evidence="2">Belongs to the krueppel C2H2-type zinc-finger protein family.</text>
</comment>
<evidence type="ECO:0000313" key="14">
    <source>
        <dbReference type="EMBL" id="PWA21074.1"/>
    </source>
</evidence>